<evidence type="ECO:0000313" key="6">
    <source>
        <dbReference type="EMBL" id="ATG73574.1"/>
    </source>
</evidence>
<keyword evidence="1 3" id="KW-0560">Oxidoreductase</keyword>
<evidence type="ECO:0000256" key="3">
    <source>
        <dbReference type="HAMAP-Rule" id="MF_01671"/>
    </source>
</evidence>
<gene>
    <name evidence="3" type="primary">iolG</name>
    <name evidence="6" type="ORF">AN401_06640</name>
</gene>
<dbReference type="Gene3D" id="3.40.50.720">
    <property type="entry name" value="NAD(P)-binding Rossmann-like Domain"/>
    <property type="match status" value="1"/>
</dbReference>
<feature type="domain" description="Gfo/Idh/MocA-like oxidoreductase N-terminal" evidence="4">
    <location>
        <begin position="3"/>
        <end position="125"/>
    </location>
</feature>
<feature type="domain" description="Gfo/Idh/MocA-like oxidoreductase C-terminal" evidence="5">
    <location>
        <begin position="137"/>
        <end position="325"/>
    </location>
</feature>
<evidence type="ECO:0000259" key="5">
    <source>
        <dbReference type="Pfam" id="PF02894"/>
    </source>
</evidence>
<evidence type="ECO:0000256" key="1">
    <source>
        <dbReference type="ARBA" id="ARBA00023002"/>
    </source>
</evidence>
<dbReference type="InterPro" id="IPR050424">
    <property type="entry name" value="Gfo-Idh-MocA_inositol_DH"/>
</dbReference>
<dbReference type="RefSeq" id="WP_096778864.1">
    <property type="nucleotide sequence ID" value="NZ_CP012621.1"/>
</dbReference>
<dbReference type="Proteomes" id="UP000217763">
    <property type="component" value="Chromosome"/>
</dbReference>
<dbReference type="Pfam" id="PF02894">
    <property type="entry name" value="GFO_IDH_MocA_C"/>
    <property type="match status" value="1"/>
</dbReference>
<keyword evidence="7" id="KW-1185">Reference proteome</keyword>
<protein>
    <recommendedName>
        <fullName evidence="3">Inositol 2-dehydrogenase</fullName>
        <ecNumber evidence="3">1.1.1.18</ecNumber>
    </recommendedName>
    <alternativeName>
        <fullName evidence="3">Myo-inositol 2-dehydrogenase</fullName>
        <shortName evidence="3">MI 2-dehydrogenase</shortName>
    </alternativeName>
</protein>
<accession>A0A291HN62</accession>
<dbReference type="InterPro" id="IPR000683">
    <property type="entry name" value="Gfo/Idh/MocA-like_OxRdtase_N"/>
</dbReference>
<dbReference type="PANTHER" id="PTHR43593">
    <property type="match status" value="1"/>
</dbReference>
<dbReference type="GO" id="GO:0000166">
    <property type="term" value="F:nucleotide binding"/>
    <property type="evidence" value="ECO:0007669"/>
    <property type="project" value="InterPro"/>
</dbReference>
<organism evidence="6 7">
    <name type="scientific">Zobellella denitrificans</name>
    <dbReference type="NCBI Taxonomy" id="347534"/>
    <lineage>
        <taxon>Bacteria</taxon>
        <taxon>Pseudomonadati</taxon>
        <taxon>Pseudomonadota</taxon>
        <taxon>Gammaproteobacteria</taxon>
        <taxon>Aeromonadales</taxon>
        <taxon>Aeromonadaceae</taxon>
        <taxon>Zobellella</taxon>
    </lineage>
</organism>
<comment type="similarity">
    <text evidence="3">Belongs to the Gfo/Idh/MocA family.</text>
</comment>
<dbReference type="KEGG" id="zdf:AN401_06640"/>
<name>A0A291HN62_9GAMM</name>
<comment type="subunit">
    <text evidence="3">Homotetramer.</text>
</comment>
<sequence length="337" mass="37117">MTIRIGVIGTGAIGADHARRITQTLSGGRVVAVNDVNRAQAEAVVARLGLDAKVYDNGHELIKADDVDAVLVTSWGPTHEEFVLSAIAAGKYVFCEKPLATTARGCLNIVEAEVAAGKRLVQVGFMRPYDKGYQLLKQAIDAGRIGEPLMVHCAHRNPSVPDSYVTSMAIVDTAIHELDVLRWLLDDDYKTVQVVYPKRTRHRFEHLADPQIVLIETQKGVRIDLEIFVNCQYGYDIQCSVVGETGVANLPEPQSLLLRTEAKLATNILTDWKQRFIEAYDIELQDFIKGIEQQQLSGPTAWDGYAAAVAADACVLAQESGRIEPVVMAERPTFYNK</sequence>
<dbReference type="AlphaFoldDB" id="A0A291HN62"/>
<dbReference type="Gene3D" id="3.30.360.10">
    <property type="entry name" value="Dihydrodipicolinate Reductase, domain 2"/>
    <property type="match status" value="1"/>
</dbReference>
<dbReference type="EC" id="1.1.1.18" evidence="3"/>
<dbReference type="Pfam" id="PF01408">
    <property type="entry name" value="GFO_IDH_MocA"/>
    <property type="match status" value="1"/>
</dbReference>
<dbReference type="GO" id="GO:0019310">
    <property type="term" value="P:inositol catabolic process"/>
    <property type="evidence" value="ECO:0007669"/>
    <property type="project" value="UniProtKB-UniRule"/>
</dbReference>
<dbReference type="InterPro" id="IPR023794">
    <property type="entry name" value="MI/DCI_dehydrogenase"/>
</dbReference>
<dbReference type="SUPFAM" id="SSF55347">
    <property type="entry name" value="Glyceraldehyde-3-phosphate dehydrogenase-like, C-terminal domain"/>
    <property type="match status" value="1"/>
</dbReference>
<proteinExistence type="inferred from homology"/>
<evidence type="ECO:0000313" key="7">
    <source>
        <dbReference type="Proteomes" id="UP000217763"/>
    </source>
</evidence>
<dbReference type="InterPro" id="IPR004104">
    <property type="entry name" value="Gfo/Idh/MocA-like_OxRdtase_C"/>
</dbReference>
<keyword evidence="2 3" id="KW-0520">NAD</keyword>
<evidence type="ECO:0000256" key="2">
    <source>
        <dbReference type="ARBA" id="ARBA00023027"/>
    </source>
</evidence>
<dbReference type="PANTHER" id="PTHR43593:SF1">
    <property type="entry name" value="INOSITOL 2-DEHYDROGENASE"/>
    <property type="match status" value="1"/>
</dbReference>
<dbReference type="HAMAP" id="MF_01671">
    <property type="entry name" value="IolG"/>
    <property type="match status" value="1"/>
</dbReference>
<dbReference type="SUPFAM" id="SSF51735">
    <property type="entry name" value="NAD(P)-binding Rossmann-fold domains"/>
    <property type="match status" value="1"/>
</dbReference>
<comment type="function">
    <text evidence="3">Involved in the oxidation of myo-inositol (MI) to 2-keto-myo-inositol (2KMI or 2-inosose).</text>
</comment>
<reference evidence="7" key="1">
    <citation type="submission" date="2015-09" db="EMBL/GenBank/DDBJ databases">
        <authorList>
            <person name="Shao Z."/>
            <person name="Wang L."/>
        </authorList>
    </citation>
    <scope>NUCLEOTIDE SEQUENCE [LARGE SCALE GENOMIC DNA]</scope>
    <source>
        <strain evidence="7">F13-1</strain>
    </source>
</reference>
<dbReference type="GO" id="GO:0050112">
    <property type="term" value="F:inositol 2-dehydrogenase (NAD+) activity"/>
    <property type="evidence" value="ECO:0007669"/>
    <property type="project" value="UniProtKB-UniRule"/>
</dbReference>
<dbReference type="InterPro" id="IPR036291">
    <property type="entry name" value="NAD(P)-bd_dom_sf"/>
</dbReference>
<dbReference type="EMBL" id="CP012621">
    <property type="protein sequence ID" value="ATG73574.1"/>
    <property type="molecule type" value="Genomic_DNA"/>
</dbReference>
<evidence type="ECO:0000259" key="4">
    <source>
        <dbReference type="Pfam" id="PF01408"/>
    </source>
</evidence>
<comment type="catalytic activity">
    <reaction evidence="3">
        <text>myo-inositol + NAD(+) = scyllo-inosose + NADH + H(+)</text>
        <dbReference type="Rhea" id="RHEA:16949"/>
        <dbReference type="ChEBI" id="CHEBI:15378"/>
        <dbReference type="ChEBI" id="CHEBI:17268"/>
        <dbReference type="ChEBI" id="CHEBI:17811"/>
        <dbReference type="ChEBI" id="CHEBI:57540"/>
        <dbReference type="ChEBI" id="CHEBI:57945"/>
        <dbReference type="EC" id="1.1.1.18"/>
    </reaction>
</comment>